<dbReference type="Proteomes" id="UP000269221">
    <property type="component" value="Unassembled WGS sequence"/>
</dbReference>
<evidence type="ECO:0000313" key="2">
    <source>
        <dbReference type="Proteomes" id="UP000269221"/>
    </source>
</evidence>
<evidence type="ECO:0000313" key="1">
    <source>
        <dbReference type="EMBL" id="RMC22431.1"/>
    </source>
</evidence>
<sequence>MQHRSPLLSGPGHAAVSNAAKSAPVQALGCQLIQENAVGDNVKGFAELQMGITLANAIIPDVPGYPGLMINNAEQLNEFFHQFPPCPWVNPIWSHRRV</sequence>
<dbReference type="EMBL" id="QRBI01000092">
    <property type="protein sequence ID" value="RMC22431.1"/>
    <property type="molecule type" value="Genomic_DNA"/>
</dbReference>
<organism evidence="1 2">
    <name type="scientific">Hirundo rustica rustica</name>
    <dbReference type="NCBI Taxonomy" id="333673"/>
    <lineage>
        <taxon>Eukaryota</taxon>
        <taxon>Metazoa</taxon>
        <taxon>Chordata</taxon>
        <taxon>Craniata</taxon>
        <taxon>Vertebrata</taxon>
        <taxon>Euteleostomi</taxon>
        <taxon>Archelosauria</taxon>
        <taxon>Archosauria</taxon>
        <taxon>Dinosauria</taxon>
        <taxon>Saurischia</taxon>
        <taxon>Theropoda</taxon>
        <taxon>Coelurosauria</taxon>
        <taxon>Aves</taxon>
        <taxon>Neognathae</taxon>
        <taxon>Neoaves</taxon>
        <taxon>Telluraves</taxon>
        <taxon>Australaves</taxon>
        <taxon>Passeriformes</taxon>
        <taxon>Sylvioidea</taxon>
        <taxon>Hirundinidae</taxon>
        <taxon>Hirundo</taxon>
    </lineage>
</organism>
<protein>
    <submittedName>
        <fullName evidence="1">Uncharacterized protein</fullName>
    </submittedName>
</protein>
<keyword evidence="2" id="KW-1185">Reference proteome</keyword>
<dbReference type="AlphaFoldDB" id="A0A3M0LBC2"/>
<accession>A0A3M0LBC2</accession>
<reference evidence="1 2" key="1">
    <citation type="submission" date="2018-07" db="EMBL/GenBank/DDBJ databases">
        <title>A high quality draft genome assembly of the barn swallow (H. rustica rustica).</title>
        <authorList>
            <person name="Formenti G."/>
            <person name="Chiara M."/>
            <person name="Poveda L."/>
            <person name="Francoijs K.-J."/>
            <person name="Bonisoli-Alquati A."/>
            <person name="Canova L."/>
            <person name="Gianfranceschi L."/>
            <person name="Horner D.S."/>
            <person name="Saino N."/>
        </authorList>
    </citation>
    <scope>NUCLEOTIDE SEQUENCE [LARGE SCALE GENOMIC DNA]</scope>
    <source>
        <strain evidence="1">Chelidonia</strain>
        <tissue evidence="1">Blood</tissue>
    </source>
</reference>
<proteinExistence type="predicted"/>
<name>A0A3M0LBC2_HIRRU</name>
<comment type="caution">
    <text evidence="1">The sequence shown here is derived from an EMBL/GenBank/DDBJ whole genome shotgun (WGS) entry which is preliminary data.</text>
</comment>
<gene>
    <name evidence="1" type="ORF">DUI87_00745</name>
</gene>